<dbReference type="PANTHER" id="PTHR42928">
    <property type="entry name" value="TRICARBOXYLATE-BINDING PROTEIN"/>
    <property type="match status" value="1"/>
</dbReference>
<gene>
    <name evidence="3" type="ORF">E2C06_26840</name>
</gene>
<dbReference type="PANTHER" id="PTHR42928:SF5">
    <property type="entry name" value="BLR1237 PROTEIN"/>
    <property type="match status" value="1"/>
</dbReference>
<comment type="caution">
    <text evidence="3">The sequence shown here is derived from an EMBL/GenBank/DDBJ whole genome shotgun (WGS) entry which is preliminary data.</text>
</comment>
<reference evidence="3 4" key="1">
    <citation type="journal article" date="2016" name="J. Microbiol.">
        <title>Dankookia rubra gen. nov., sp. nov., an alphaproteobacterium isolated from sediment of a shallow stream.</title>
        <authorList>
            <person name="Kim W.H."/>
            <person name="Kim D.H."/>
            <person name="Kang K."/>
            <person name="Ahn T.Y."/>
        </authorList>
    </citation>
    <scope>NUCLEOTIDE SEQUENCE [LARGE SCALE GENOMIC DNA]</scope>
    <source>
        <strain evidence="3 4">JCM30602</strain>
    </source>
</reference>
<dbReference type="AlphaFoldDB" id="A0A4R5QAH3"/>
<comment type="similarity">
    <text evidence="1">Belongs to the UPF0065 (bug) family.</text>
</comment>
<dbReference type="Gene3D" id="3.40.190.10">
    <property type="entry name" value="Periplasmic binding protein-like II"/>
    <property type="match status" value="1"/>
</dbReference>
<dbReference type="InterPro" id="IPR005064">
    <property type="entry name" value="BUG"/>
</dbReference>
<dbReference type="Proteomes" id="UP000295096">
    <property type="component" value="Unassembled WGS sequence"/>
</dbReference>
<keyword evidence="4" id="KW-1185">Reference proteome</keyword>
<dbReference type="EMBL" id="SMSJ01000062">
    <property type="protein sequence ID" value="TDH59548.1"/>
    <property type="molecule type" value="Genomic_DNA"/>
</dbReference>
<feature type="signal peptide" evidence="2">
    <location>
        <begin position="1"/>
        <end position="33"/>
    </location>
</feature>
<organism evidence="3 4">
    <name type="scientific">Dankookia rubra</name>
    <dbReference type="NCBI Taxonomy" id="1442381"/>
    <lineage>
        <taxon>Bacteria</taxon>
        <taxon>Pseudomonadati</taxon>
        <taxon>Pseudomonadota</taxon>
        <taxon>Alphaproteobacteria</taxon>
        <taxon>Acetobacterales</taxon>
        <taxon>Roseomonadaceae</taxon>
        <taxon>Dankookia</taxon>
    </lineage>
</organism>
<dbReference type="Gene3D" id="3.40.190.150">
    <property type="entry name" value="Bordetella uptake gene, domain 1"/>
    <property type="match status" value="1"/>
</dbReference>
<dbReference type="SUPFAM" id="SSF53850">
    <property type="entry name" value="Periplasmic binding protein-like II"/>
    <property type="match status" value="1"/>
</dbReference>
<keyword evidence="2" id="KW-0732">Signal</keyword>
<protein>
    <submittedName>
        <fullName evidence="3">Tripartite tricarboxylate transporter substrate binding protein</fullName>
    </submittedName>
</protein>
<dbReference type="CDD" id="cd07012">
    <property type="entry name" value="PBP2_Bug_TTT"/>
    <property type="match status" value="1"/>
</dbReference>
<evidence type="ECO:0000313" key="3">
    <source>
        <dbReference type="EMBL" id="TDH59548.1"/>
    </source>
</evidence>
<proteinExistence type="inferred from homology"/>
<evidence type="ECO:0000313" key="4">
    <source>
        <dbReference type="Proteomes" id="UP000295096"/>
    </source>
</evidence>
<sequence length="332" mass="35523">MSRPLGAARRMPRRPVLLGTAGLAMAAIRSAHAAQYPEQTVRYINLFPPGAATDLLSRAYCATMSTLAGEQFVVENKSGAGGTVGQAAIAQSPPDGYTLGLGSIASLGIAPSIYPSLPYDPARDFTYVAGIWQVPNLLFCNAAVPVRSLQDMVALVKANPGKYLYGSGGSGTSPHLTMEWLKQVAGLNLAHVPYRGGAPMLLDLIAGRVHFAFDNLASLLAPVRQGQIRPLAVTSKERSPLLPDVPTTNSVYPELEITSWGGLVGPARIPAQIVERLADLTHETLKAAELNRIFREQGATPWWLPPEEFAAFQQQQQRFFAGLVKRVGASAN</sequence>
<accession>A0A4R5QAH3</accession>
<evidence type="ECO:0000256" key="1">
    <source>
        <dbReference type="ARBA" id="ARBA00006987"/>
    </source>
</evidence>
<feature type="chain" id="PRO_5020797140" evidence="2">
    <location>
        <begin position="34"/>
        <end position="332"/>
    </location>
</feature>
<name>A0A4R5QAH3_9PROT</name>
<dbReference type="PIRSF" id="PIRSF017082">
    <property type="entry name" value="YflP"/>
    <property type="match status" value="1"/>
</dbReference>
<dbReference type="OrthoDB" id="7250553at2"/>
<evidence type="ECO:0000256" key="2">
    <source>
        <dbReference type="SAM" id="SignalP"/>
    </source>
</evidence>
<dbReference type="InterPro" id="IPR042100">
    <property type="entry name" value="Bug_dom1"/>
</dbReference>
<dbReference type="Pfam" id="PF03401">
    <property type="entry name" value="TctC"/>
    <property type="match status" value="1"/>
</dbReference>